<dbReference type="EMBL" id="FPBA01000020">
    <property type="protein sequence ID" value="SFT97640.1"/>
    <property type="molecule type" value="Genomic_DNA"/>
</dbReference>
<feature type="region of interest" description="Disordered" evidence="1">
    <location>
        <begin position="233"/>
        <end position="270"/>
    </location>
</feature>
<accession>A0A1I7CDZ2</accession>
<dbReference type="Proteomes" id="UP000199546">
    <property type="component" value="Unassembled WGS sequence"/>
</dbReference>
<protein>
    <submittedName>
        <fullName evidence="2">Uncharacterized protein</fullName>
    </submittedName>
</protein>
<name>A0A1I7CDZ2_9ACTN</name>
<dbReference type="AlphaFoldDB" id="A0A1I7CDZ2"/>
<evidence type="ECO:0000313" key="3">
    <source>
        <dbReference type="Proteomes" id="UP000199546"/>
    </source>
</evidence>
<feature type="compositionally biased region" description="Basic and acidic residues" evidence="1">
    <location>
        <begin position="194"/>
        <end position="204"/>
    </location>
</feature>
<feature type="compositionally biased region" description="Acidic residues" evidence="1">
    <location>
        <begin position="234"/>
        <end position="247"/>
    </location>
</feature>
<gene>
    <name evidence="2" type="ORF">SAMN05660657_04376</name>
</gene>
<dbReference type="STRING" id="1296565.SAMN05660657_04376"/>
<keyword evidence="3" id="KW-1185">Reference proteome</keyword>
<reference evidence="3" key="1">
    <citation type="submission" date="2016-10" db="EMBL/GenBank/DDBJ databases">
        <authorList>
            <person name="Varghese N."/>
            <person name="Submissions S."/>
        </authorList>
    </citation>
    <scope>NUCLEOTIDE SEQUENCE [LARGE SCALE GENOMIC DNA]</scope>
    <source>
        <strain evidence="3">DSM 46136</strain>
    </source>
</reference>
<organism evidence="2 3">
    <name type="scientific">Geodermatophilus amargosae</name>
    <dbReference type="NCBI Taxonomy" id="1296565"/>
    <lineage>
        <taxon>Bacteria</taxon>
        <taxon>Bacillati</taxon>
        <taxon>Actinomycetota</taxon>
        <taxon>Actinomycetes</taxon>
        <taxon>Geodermatophilales</taxon>
        <taxon>Geodermatophilaceae</taxon>
        <taxon>Geodermatophilus</taxon>
    </lineage>
</organism>
<proteinExistence type="predicted"/>
<evidence type="ECO:0000313" key="2">
    <source>
        <dbReference type="EMBL" id="SFT97640.1"/>
    </source>
</evidence>
<sequence length="296" mass="31474">MRTALLVPTKHRRREAVARPLQHAVEHVLLRLRAPGDDVVVVAVHLRADDEGDVGVAEVADEPLDHVRVGHVVGVDRHPQVVVVAVRIEPGVVVAVLGACLEPAARLVPAVDALAAEVPDAELGAHRAHGRVVALVEQPHVEPAVVVHAARGLERRPDHLQRLLAGDDRGEEGDPLAGQRRHGDRVAGVQRGQRQGDHVDHLQDADDGDAAQQHDREHGAPVADVLGVVGGEQQPDEEDQLEDEGAEDQQPCADAGPAPGDRPEADAAVGRRLLQRSGELAELRVRVGSDLSHAGT</sequence>
<feature type="region of interest" description="Disordered" evidence="1">
    <location>
        <begin position="164"/>
        <end position="217"/>
    </location>
</feature>
<evidence type="ECO:0000256" key="1">
    <source>
        <dbReference type="SAM" id="MobiDB-lite"/>
    </source>
</evidence>